<accession>A0AAQ3RX99</accession>
<keyword evidence="1" id="KW-0812">Transmembrane</keyword>
<organism evidence="2 3">
    <name type="scientific">Vigna mungo</name>
    <name type="common">Black gram</name>
    <name type="synonym">Phaseolus mungo</name>
    <dbReference type="NCBI Taxonomy" id="3915"/>
    <lineage>
        <taxon>Eukaryota</taxon>
        <taxon>Viridiplantae</taxon>
        <taxon>Streptophyta</taxon>
        <taxon>Embryophyta</taxon>
        <taxon>Tracheophyta</taxon>
        <taxon>Spermatophyta</taxon>
        <taxon>Magnoliopsida</taxon>
        <taxon>eudicotyledons</taxon>
        <taxon>Gunneridae</taxon>
        <taxon>Pentapetalae</taxon>
        <taxon>rosids</taxon>
        <taxon>fabids</taxon>
        <taxon>Fabales</taxon>
        <taxon>Fabaceae</taxon>
        <taxon>Papilionoideae</taxon>
        <taxon>50 kb inversion clade</taxon>
        <taxon>NPAAA clade</taxon>
        <taxon>indigoferoid/millettioid clade</taxon>
        <taxon>Phaseoleae</taxon>
        <taxon>Vigna</taxon>
    </lineage>
</organism>
<evidence type="ECO:0000256" key="1">
    <source>
        <dbReference type="SAM" id="Phobius"/>
    </source>
</evidence>
<keyword evidence="3" id="KW-1185">Reference proteome</keyword>
<dbReference type="AlphaFoldDB" id="A0AAQ3RX99"/>
<keyword evidence="1" id="KW-1133">Transmembrane helix</keyword>
<sequence length="266" mass="29204">MPFPNYVSVQAWSTGVSYDEVVFVPVIDNVGSFDWNCHRQRHVLSYRRLGFKFVYEQCHSDDTGWLGGGKTTTSMFCLRTPVATWWREDKSLSSFRTQRKSQLLTCPYPNIFQNGETIKSTNSDLLSATDMASITPLNTMLPNVAPKLSACVAVSNTRVSFAAPPVLPCTSIQRNKNRSSRVVVSAVGDVSADSTVYLVAGAVAVALVGTAFPIFFSRKDTCPECDGAGFVRKADVRLRANAARKDQTQIVCARCNGLGKLNQIDK</sequence>
<dbReference type="EMBL" id="CP144695">
    <property type="protein sequence ID" value="WVZ07636.1"/>
    <property type="molecule type" value="Genomic_DNA"/>
</dbReference>
<dbReference type="GO" id="GO:0009535">
    <property type="term" value="C:chloroplast thylakoid membrane"/>
    <property type="evidence" value="ECO:0007669"/>
    <property type="project" value="TreeGrafter"/>
</dbReference>
<dbReference type="Proteomes" id="UP001374535">
    <property type="component" value="Chromosome 6"/>
</dbReference>
<keyword evidence="1" id="KW-0472">Membrane</keyword>
<evidence type="ECO:0000313" key="2">
    <source>
        <dbReference type="EMBL" id="WVZ07636.1"/>
    </source>
</evidence>
<name>A0AAQ3RX99_VIGMU</name>
<gene>
    <name evidence="2" type="ORF">V8G54_020982</name>
</gene>
<reference evidence="2 3" key="1">
    <citation type="journal article" date="2023" name="Life. Sci Alliance">
        <title>Evolutionary insights into 3D genome organization and epigenetic landscape of Vigna mungo.</title>
        <authorList>
            <person name="Junaid A."/>
            <person name="Singh B."/>
            <person name="Bhatia S."/>
        </authorList>
    </citation>
    <scope>NUCLEOTIDE SEQUENCE [LARGE SCALE GENOMIC DNA]</scope>
    <source>
        <strain evidence="2">Urdbean</strain>
    </source>
</reference>
<dbReference type="PANTHER" id="PTHR36389">
    <property type="entry name" value="OS05G0110100 PROTEIN"/>
    <property type="match status" value="1"/>
</dbReference>
<proteinExistence type="predicted"/>
<feature type="transmembrane region" description="Helical" evidence="1">
    <location>
        <begin position="196"/>
        <end position="216"/>
    </location>
</feature>
<evidence type="ECO:0000313" key="3">
    <source>
        <dbReference type="Proteomes" id="UP001374535"/>
    </source>
</evidence>
<dbReference type="PANTHER" id="PTHR36389:SF1">
    <property type="entry name" value="OS05G0110100 PROTEIN"/>
    <property type="match status" value="1"/>
</dbReference>
<protein>
    <submittedName>
        <fullName evidence="2">Uncharacterized protein</fullName>
    </submittedName>
</protein>